<keyword evidence="8 10" id="KW-0413">Isomerase</keyword>
<dbReference type="CDD" id="cd05247">
    <property type="entry name" value="UDP_G4E_1_SDR_e"/>
    <property type="match status" value="1"/>
</dbReference>
<evidence type="ECO:0000256" key="4">
    <source>
        <dbReference type="ARBA" id="ARBA00007637"/>
    </source>
</evidence>
<protein>
    <recommendedName>
        <fullName evidence="6 10">UDP-glucose 4-epimerase</fullName>
        <ecNumber evidence="5 10">5.1.3.2</ecNumber>
    </recommendedName>
</protein>
<dbReference type="EC" id="5.1.3.2" evidence="5 10"/>
<evidence type="ECO:0000256" key="9">
    <source>
        <dbReference type="ARBA" id="ARBA00023277"/>
    </source>
</evidence>
<dbReference type="Pfam" id="PF01370">
    <property type="entry name" value="Epimerase"/>
    <property type="match status" value="1"/>
</dbReference>
<comment type="subunit">
    <text evidence="10">Homodimer.</text>
</comment>
<organism evidence="13 14">
    <name type="scientific">Phenylobacterium terrae</name>
    <dbReference type="NCBI Taxonomy" id="2665495"/>
    <lineage>
        <taxon>Bacteria</taxon>
        <taxon>Pseudomonadati</taxon>
        <taxon>Pseudomonadota</taxon>
        <taxon>Alphaproteobacteria</taxon>
        <taxon>Caulobacterales</taxon>
        <taxon>Caulobacteraceae</taxon>
        <taxon>Phenylobacterium</taxon>
    </lineage>
</organism>
<dbReference type="InterPro" id="IPR036291">
    <property type="entry name" value="NAD(P)-bd_dom_sf"/>
</dbReference>
<comment type="similarity">
    <text evidence="4 10">Belongs to the NAD(P)-dependent epimerase/dehydratase family.</text>
</comment>
<accession>A0ABW4MW23</accession>
<name>A0ABW4MW23_9CAUL</name>
<feature type="region of interest" description="Disordered" evidence="11">
    <location>
        <begin position="336"/>
        <end position="367"/>
    </location>
</feature>
<evidence type="ECO:0000256" key="7">
    <source>
        <dbReference type="ARBA" id="ARBA00023027"/>
    </source>
</evidence>
<dbReference type="NCBIfam" id="TIGR01179">
    <property type="entry name" value="galE"/>
    <property type="match status" value="1"/>
</dbReference>
<dbReference type="Gene3D" id="3.90.25.10">
    <property type="entry name" value="UDP-galactose 4-epimerase, domain 1"/>
    <property type="match status" value="1"/>
</dbReference>
<evidence type="ECO:0000256" key="3">
    <source>
        <dbReference type="ARBA" id="ARBA00004947"/>
    </source>
</evidence>
<evidence type="ECO:0000256" key="5">
    <source>
        <dbReference type="ARBA" id="ARBA00013189"/>
    </source>
</evidence>
<dbReference type="EMBL" id="JBHUEY010000001">
    <property type="protein sequence ID" value="MFD1781951.1"/>
    <property type="molecule type" value="Genomic_DNA"/>
</dbReference>
<evidence type="ECO:0000256" key="1">
    <source>
        <dbReference type="ARBA" id="ARBA00000083"/>
    </source>
</evidence>
<dbReference type="RefSeq" id="WP_377281216.1">
    <property type="nucleotide sequence ID" value="NZ_JBHRSI010000003.1"/>
</dbReference>
<comment type="catalytic activity">
    <reaction evidence="1 10">
        <text>UDP-alpha-D-glucose = UDP-alpha-D-galactose</text>
        <dbReference type="Rhea" id="RHEA:22168"/>
        <dbReference type="ChEBI" id="CHEBI:58885"/>
        <dbReference type="ChEBI" id="CHEBI:66914"/>
        <dbReference type="EC" id="5.1.3.2"/>
    </reaction>
</comment>
<keyword evidence="7 10" id="KW-0520">NAD</keyword>
<dbReference type="Proteomes" id="UP001597237">
    <property type="component" value="Unassembled WGS sequence"/>
</dbReference>
<sequence length="367" mass="38800">MEQASRGAVLVTGGGGYIGAHTAKSLAEQGFRPIVFDNLSSGFREAVRWGEFVHGDIRDGRALREAIEAHGVRQVIHFASLIEVGRSVVRPDLFWDVNVRGTASLLDAIRDCGVERLVFSSSAAVYGQPEGLAARDLLAEGLPTAPTSPYGDTKLACERMIEAYCRAFGLSAVALRYFNAAGADPSGLIGEAHDPETHLIPLAIAAGLGFGKPLTVFGQDFPTPDGACLRDYIHVVDLAAAHVAALAVELPAGGFEAVNVGTGHGWSVLEVIDAVERTLGRPVPRSVGARRPGDPPSLIADPSRARDLLGWSPACSSLDQIVRDAARWHSNQRYGRAARAESASGAQDQPRMAEIEGGDRPGVRSAV</sequence>
<feature type="domain" description="NAD-dependent epimerase/dehydratase" evidence="12">
    <location>
        <begin position="9"/>
        <end position="261"/>
    </location>
</feature>
<evidence type="ECO:0000313" key="14">
    <source>
        <dbReference type="Proteomes" id="UP001597237"/>
    </source>
</evidence>
<feature type="compositionally biased region" description="Low complexity" evidence="11">
    <location>
        <begin position="336"/>
        <end position="346"/>
    </location>
</feature>
<dbReference type="InterPro" id="IPR005886">
    <property type="entry name" value="UDP_G4E"/>
</dbReference>
<gene>
    <name evidence="13" type="primary">galE</name>
    <name evidence="13" type="ORF">ACFSC0_00960</name>
</gene>
<evidence type="ECO:0000256" key="2">
    <source>
        <dbReference type="ARBA" id="ARBA00001911"/>
    </source>
</evidence>
<dbReference type="SUPFAM" id="SSF51735">
    <property type="entry name" value="NAD(P)-binding Rossmann-fold domains"/>
    <property type="match status" value="1"/>
</dbReference>
<dbReference type="GO" id="GO:0003978">
    <property type="term" value="F:UDP-glucose 4-epimerase activity"/>
    <property type="evidence" value="ECO:0007669"/>
    <property type="project" value="UniProtKB-EC"/>
</dbReference>
<feature type="compositionally biased region" description="Basic and acidic residues" evidence="11">
    <location>
        <begin position="351"/>
        <end position="367"/>
    </location>
</feature>
<reference evidence="14" key="1">
    <citation type="journal article" date="2019" name="Int. J. Syst. Evol. Microbiol.">
        <title>The Global Catalogue of Microorganisms (GCM) 10K type strain sequencing project: providing services to taxonomists for standard genome sequencing and annotation.</title>
        <authorList>
            <consortium name="The Broad Institute Genomics Platform"/>
            <consortium name="The Broad Institute Genome Sequencing Center for Infectious Disease"/>
            <person name="Wu L."/>
            <person name="Ma J."/>
        </authorList>
    </citation>
    <scope>NUCLEOTIDE SEQUENCE [LARGE SCALE GENOMIC DNA]</scope>
    <source>
        <strain evidence="14">DFY28</strain>
    </source>
</reference>
<evidence type="ECO:0000256" key="11">
    <source>
        <dbReference type="SAM" id="MobiDB-lite"/>
    </source>
</evidence>
<evidence type="ECO:0000256" key="6">
    <source>
        <dbReference type="ARBA" id="ARBA00018569"/>
    </source>
</evidence>
<keyword evidence="14" id="KW-1185">Reference proteome</keyword>
<dbReference type="PANTHER" id="PTHR43725:SF53">
    <property type="entry name" value="UDP-ARABINOSE 4-EPIMERASE 1"/>
    <property type="match status" value="1"/>
</dbReference>
<dbReference type="Gene3D" id="3.40.50.720">
    <property type="entry name" value="NAD(P)-binding Rossmann-like Domain"/>
    <property type="match status" value="1"/>
</dbReference>
<comment type="caution">
    <text evidence="13">The sequence shown here is derived from an EMBL/GenBank/DDBJ whole genome shotgun (WGS) entry which is preliminary data.</text>
</comment>
<evidence type="ECO:0000256" key="8">
    <source>
        <dbReference type="ARBA" id="ARBA00023235"/>
    </source>
</evidence>
<keyword evidence="9 10" id="KW-0119">Carbohydrate metabolism</keyword>
<comment type="cofactor">
    <cofactor evidence="2 10">
        <name>NAD(+)</name>
        <dbReference type="ChEBI" id="CHEBI:57540"/>
    </cofactor>
</comment>
<proteinExistence type="inferred from homology"/>
<evidence type="ECO:0000259" key="12">
    <source>
        <dbReference type="Pfam" id="PF01370"/>
    </source>
</evidence>
<dbReference type="InterPro" id="IPR001509">
    <property type="entry name" value="Epimerase_deHydtase"/>
</dbReference>
<comment type="pathway">
    <text evidence="3 10">Carbohydrate metabolism; galactose metabolism.</text>
</comment>
<dbReference type="PANTHER" id="PTHR43725">
    <property type="entry name" value="UDP-GLUCOSE 4-EPIMERASE"/>
    <property type="match status" value="1"/>
</dbReference>
<evidence type="ECO:0000256" key="10">
    <source>
        <dbReference type="RuleBase" id="RU366046"/>
    </source>
</evidence>
<evidence type="ECO:0000313" key="13">
    <source>
        <dbReference type="EMBL" id="MFD1781951.1"/>
    </source>
</evidence>